<comment type="caution">
    <text evidence="3">The sequence shown here is derived from an EMBL/GenBank/DDBJ whole genome shotgun (WGS) entry which is preliminary data.</text>
</comment>
<evidence type="ECO:0000256" key="2">
    <source>
        <dbReference type="SAM" id="Phobius"/>
    </source>
</evidence>
<evidence type="ECO:0000256" key="1">
    <source>
        <dbReference type="SAM" id="MobiDB-lite"/>
    </source>
</evidence>
<proteinExistence type="predicted"/>
<organism evidence="3 4">
    <name type="scientific">Lentzea atacamensis</name>
    <dbReference type="NCBI Taxonomy" id="531938"/>
    <lineage>
        <taxon>Bacteria</taxon>
        <taxon>Bacillati</taxon>
        <taxon>Actinomycetota</taxon>
        <taxon>Actinomycetes</taxon>
        <taxon>Pseudonocardiales</taxon>
        <taxon>Pseudonocardiaceae</taxon>
        <taxon>Lentzea</taxon>
    </lineage>
</organism>
<dbReference type="EMBL" id="QLTT01000014">
    <property type="protein sequence ID" value="RAS59439.1"/>
    <property type="molecule type" value="Genomic_DNA"/>
</dbReference>
<feature type="region of interest" description="Disordered" evidence="1">
    <location>
        <begin position="92"/>
        <end position="115"/>
    </location>
</feature>
<accession>A0ABX9DVW4</accession>
<keyword evidence="4" id="KW-1185">Reference proteome</keyword>
<keyword evidence="2" id="KW-1133">Transmembrane helix</keyword>
<sequence>MSGHSGQGASGTAATGSAAVAAVAGPEVPPESELEQTRPIRALSSWMLLRYAVRRRWRSWFRAGRGTQGLVVVLLLALAAVLLRSPQPAAETADPAEQAAPATATWKPPPPLPAWATARAPVAAQQDPAAITPRTPTDQELSQLPKAVVGTVLPAAPADPEPGVTPGMTVLHPTRDVAVYAEPGGCAVAVLPALQMLTPSWVPVIDRTPGWVLVMLPVRPHPGGAATVGWIHLTPDVELAERDHRIDIDTTNGRVSVLAELAHAATTSSTLGTVAPASSTVQARGQRSFVAVSGHTEFASWLLRLWLLRVDASRVCTESWTAVSVPGLPGTSPLGKLDHDGCVPTPSSLHAALSQIPAGTVVTLR</sequence>
<keyword evidence="2" id="KW-0812">Transmembrane</keyword>
<feature type="compositionally biased region" description="Low complexity" evidence="1">
    <location>
        <begin position="92"/>
        <end position="106"/>
    </location>
</feature>
<dbReference type="Proteomes" id="UP000248714">
    <property type="component" value="Unassembled WGS sequence"/>
</dbReference>
<name>A0ABX9DVW4_9PSEU</name>
<gene>
    <name evidence="3" type="ORF">C8D87_11451</name>
</gene>
<feature type="transmembrane region" description="Helical" evidence="2">
    <location>
        <begin position="63"/>
        <end position="83"/>
    </location>
</feature>
<reference evidence="3 4" key="1">
    <citation type="submission" date="2018-06" db="EMBL/GenBank/DDBJ databases">
        <title>Genomic Encyclopedia of Type Strains, Phase IV (KMG-IV): sequencing the most valuable type-strain genomes for metagenomic binning, comparative biology and taxonomic classification.</title>
        <authorList>
            <person name="Goeker M."/>
        </authorList>
    </citation>
    <scope>NUCLEOTIDE SEQUENCE [LARGE SCALE GENOMIC DNA]</scope>
    <source>
        <strain evidence="3 4">DSM 45479</strain>
    </source>
</reference>
<dbReference type="RefSeq" id="WP_170166775.1">
    <property type="nucleotide sequence ID" value="NZ_QLTT01000014.1"/>
</dbReference>
<keyword evidence="2" id="KW-0472">Membrane</keyword>
<protein>
    <submittedName>
        <fullName evidence="3">Uncharacterized protein</fullName>
    </submittedName>
</protein>
<evidence type="ECO:0000313" key="3">
    <source>
        <dbReference type="EMBL" id="RAS59439.1"/>
    </source>
</evidence>
<evidence type="ECO:0000313" key="4">
    <source>
        <dbReference type="Proteomes" id="UP000248714"/>
    </source>
</evidence>